<evidence type="ECO:0000259" key="7">
    <source>
        <dbReference type="Pfam" id="PF08572"/>
    </source>
</evidence>
<evidence type="ECO:0000256" key="4">
    <source>
        <dbReference type="ARBA" id="ARBA00023242"/>
    </source>
</evidence>
<dbReference type="Pfam" id="PF08572">
    <property type="entry name" value="PRP3"/>
    <property type="match status" value="1"/>
</dbReference>
<feature type="compositionally biased region" description="Basic and acidic residues" evidence="5">
    <location>
        <begin position="255"/>
        <end position="280"/>
    </location>
</feature>
<evidence type="ECO:0000256" key="1">
    <source>
        <dbReference type="ARBA" id="ARBA00004123"/>
    </source>
</evidence>
<gene>
    <name evidence="8" type="ORF">HANVADRAFT_117569</name>
</gene>
<dbReference type="PANTHER" id="PTHR14212">
    <property type="entry name" value="U4/U6-ASSOCIATED RNA SPLICING FACTOR-RELATED"/>
    <property type="match status" value="1"/>
</dbReference>
<dbReference type="PANTHER" id="PTHR14212:SF0">
    <property type="entry name" value="U4_U6 SMALL NUCLEAR RIBONUCLEOPROTEIN PRP3"/>
    <property type="match status" value="1"/>
</dbReference>
<feature type="domain" description="Small nuclear ribonucleoprotein Prp3 C-terminal" evidence="6">
    <location>
        <begin position="294"/>
        <end position="417"/>
    </location>
</feature>
<dbReference type="Pfam" id="PF06544">
    <property type="entry name" value="Prp3_C"/>
    <property type="match status" value="1"/>
</dbReference>
<evidence type="ECO:0000259" key="6">
    <source>
        <dbReference type="Pfam" id="PF06544"/>
    </source>
</evidence>
<dbReference type="InterPro" id="IPR027104">
    <property type="entry name" value="Prp3"/>
</dbReference>
<feature type="region of interest" description="Disordered" evidence="5">
    <location>
        <begin position="53"/>
        <end position="75"/>
    </location>
</feature>
<comment type="caution">
    <text evidence="8">The sequence shown here is derived from an EMBL/GenBank/DDBJ whole genome shotgun (WGS) entry which is preliminary data.</text>
</comment>
<feature type="compositionally biased region" description="Polar residues" evidence="5">
    <location>
        <begin position="53"/>
        <end position="71"/>
    </location>
</feature>
<sequence length="418" mass="49741">MVQPIRKMSKYEDINSSDSDIEDKPKGLNVELHPVLQSGNIKLTKSLYNTTKTTHNENSTKANPYLSTSNRKPQKRKLIHIDDSDEKNVSVKQKLEKNKIIEQDEVDKMDFWDTCFYNKDISVRSKFLQNYNNIGIEDDSDDEEEEEIDEDDEEIELPSVRFIHHPNPYKPEIDNIQKNTKFNTDVLTKQERMKLRRQERKKKRMEMYQKIQNGEITKAESKISLKNINNVLMNDKTIEDPTKFEINVKKQIEQRRKEHEEANKKRQQEAIEKRKQEKRQNINTHIGNDYHCKIFQIHNLSSPKIRFQINTTAKQLKLYGLSVRLRTDIQSGRGIILLISQNLTNLNKFERKIIKFNNTGEDEIKNFKINKKWEGPIIFDNQNIVFVTKKIWFMREFSNETDVLNELDKKGLSKYWKY</sequence>
<organism evidence="8 9">
    <name type="scientific">Hanseniaspora valbyensis NRRL Y-1626</name>
    <dbReference type="NCBI Taxonomy" id="766949"/>
    <lineage>
        <taxon>Eukaryota</taxon>
        <taxon>Fungi</taxon>
        <taxon>Dikarya</taxon>
        <taxon>Ascomycota</taxon>
        <taxon>Saccharomycotina</taxon>
        <taxon>Saccharomycetes</taxon>
        <taxon>Saccharomycodales</taxon>
        <taxon>Saccharomycodaceae</taxon>
        <taxon>Hanseniaspora</taxon>
    </lineage>
</organism>
<protein>
    <submittedName>
        <fullName evidence="8">Pre-mRNA-splicing factor 3</fullName>
    </submittedName>
</protein>
<keyword evidence="3" id="KW-0508">mRNA splicing</keyword>
<feature type="region of interest" description="Disordered" evidence="5">
    <location>
        <begin position="1"/>
        <end position="29"/>
    </location>
</feature>
<evidence type="ECO:0000313" key="9">
    <source>
        <dbReference type="Proteomes" id="UP000092321"/>
    </source>
</evidence>
<keyword evidence="9" id="KW-1185">Reference proteome</keyword>
<dbReference type="EMBL" id="LXPE01000008">
    <property type="protein sequence ID" value="OBA27570.1"/>
    <property type="molecule type" value="Genomic_DNA"/>
</dbReference>
<reference evidence="9" key="1">
    <citation type="journal article" date="2016" name="Proc. Natl. Acad. Sci. U.S.A.">
        <title>Comparative genomics of biotechnologically important yeasts.</title>
        <authorList>
            <person name="Riley R."/>
            <person name="Haridas S."/>
            <person name="Wolfe K.H."/>
            <person name="Lopes M.R."/>
            <person name="Hittinger C.T."/>
            <person name="Goeker M."/>
            <person name="Salamov A.A."/>
            <person name="Wisecaver J.H."/>
            <person name="Long T.M."/>
            <person name="Calvey C.H."/>
            <person name="Aerts A.L."/>
            <person name="Barry K.W."/>
            <person name="Choi C."/>
            <person name="Clum A."/>
            <person name="Coughlan A.Y."/>
            <person name="Deshpande S."/>
            <person name="Douglass A.P."/>
            <person name="Hanson S.J."/>
            <person name="Klenk H.-P."/>
            <person name="LaButti K.M."/>
            <person name="Lapidus A."/>
            <person name="Lindquist E.A."/>
            <person name="Lipzen A.M."/>
            <person name="Meier-Kolthoff J.P."/>
            <person name="Ohm R.A."/>
            <person name="Otillar R.P."/>
            <person name="Pangilinan J.L."/>
            <person name="Peng Y."/>
            <person name="Rokas A."/>
            <person name="Rosa C.A."/>
            <person name="Scheuner C."/>
            <person name="Sibirny A.A."/>
            <person name="Slot J.C."/>
            <person name="Stielow J.B."/>
            <person name="Sun H."/>
            <person name="Kurtzman C.P."/>
            <person name="Blackwell M."/>
            <person name="Grigoriev I.V."/>
            <person name="Jeffries T.W."/>
        </authorList>
    </citation>
    <scope>NUCLEOTIDE SEQUENCE [LARGE SCALE GENOMIC DNA]</scope>
    <source>
        <strain evidence="9">NRRL Y-1626</strain>
    </source>
</reference>
<feature type="region of interest" description="Disordered" evidence="5">
    <location>
        <begin position="255"/>
        <end position="283"/>
    </location>
</feature>
<dbReference type="InterPro" id="IPR010541">
    <property type="entry name" value="Prp3_C"/>
</dbReference>
<dbReference type="GO" id="GO:0046540">
    <property type="term" value="C:U4/U6 x U5 tri-snRNP complex"/>
    <property type="evidence" value="ECO:0007669"/>
    <property type="project" value="InterPro"/>
</dbReference>
<dbReference type="AlphaFoldDB" id="A0A1B7TFS6"/>
<evidence type="ECO:0000256" key="3">
    <source>
        <dbReference type="ARBA" id="ARBA00023187"/>
    </source>
</evidence>
<evidence type="ECO:0000256" key="5">
    <source>
        <dbReference type="SAM" id="MobiDB-lite"/>
    </source>
</evidence>
<accession>A0A1B7TFS6</accession>
<dbReference type="Proteomes" id="UP000092321">
    <property type="component" value="Unassembled WGS sequence"/>
</dbReference>
<feature type="domain" description="Pre-mRNA-splicing factor 3" evidence="7">
    <location>
        <begin position="82"/>
        <end position="268"/>
    </location>
</feature>
<evidence type="ECO:0000313" key="8">
    <source>
        <dbReference type="EMBL" id="OBA27570.1"/>
    </source>
</evidence>
<dbReference type="OrthoDB" id="10264544at2759"/>
<dbReference type="InterPro" id="IPR013881">
    <property type="entry name" value="Pre-mRNA_splic_Prp3_dom"/>
</dbReference>
<keyword evidence="4" id="KW-0539">Nucleus</keyword>
<keyword evidence="2" id="KW-0507">mRNA processing</keyword>
<evidence type="ECO:0000256" key="2">
    <source>
        <dbReference type="ARBA" id="ARBA00022664"/>
    </source>
</evidence>
<dbReference type="GO" id="GO:0000398">
    <property type="term" value="P:mRNA splicing, via spliceosome"/>
    <property type="evidence" value="ECO:0007669"/>
    <property type="project" value="InterPro"/>
</dbReference>
<name>A0A1B7TFS6_9ASCO</name>
<proteinExistence type="predicted"/>
<comment type="subcellular location">
    <subcellularLocation>
        <location evidence="1">Nucleus</location>
    </subcellularLocation>
</comment>